<dbReference type="Pfam" id="PF02823">
    <property type="entry name" value="ATP-synt_DE_N"/>
    <property type="match status" value="1"/>
</dbReference>
<dbReference type="NCBIfam" id="TIGR01216">
    <property type="entry name" value="ATP_synt_epsi"/>
    <property type="match status" value="1"/>
</dbReference>
<dbReference type="CDD" id="cd12152">
    <property type="entry name" value="F1-ATPase_delta"/>
    <property type="match status" value="1"/>
</dbReference>
<keyword evidence="8 12" id="KW-0139">CF(1)</keyword>
<dbReference type="InterPro" id="IPR036794">
    <property type="entry name" value="ATP_F1_dsu/esu_C_sf"/>
</dbReference>
<dbReference type="RefSeq" id="WP_060459562.1">
    <property type="nucleotide sequence ID" value="NZ_AP014808.1"/>
</dbReference>
<comment type="similarity">
    <text evidence="3 12 13">Belongs to the ATPase epsilon chain family.</text>
</comment>
<keyword evidence="6 12" id="KW-0406">Ion transport</keyword>
<organism evidence="14 15">
    <name type="scientific">Lactobacillus acetotolerans</name>
    <dbReference type="NCBI Taxonomy" id="1600"/>
    <lineage>
        <taxon>Bacteria</taxon>
        <taxon>Bacillati</taxon>
        <taxon>Bacillota</taxon>
        <taxon>Bacilli</taxon>
        <taxon>Lactobacillales</taxon>
        <taxon>Lactobacillaceae</taxon>
        <taxon>Lactobacillus</taxon>
    </lineage>
</organism>
<dbReference type="PANTHER" id="PTHR13822">
    <property type="entry name" value="ATP SYNTHASE DELTA/EPSILON CHAIN"/>
    <property type="match status" value="1"/>
</dbReference>
<dbReference type="EMBL" id="AP014808">
    <property type="protein sequence ID" value="BAQ57443.1"/>
    <property type="molecule type" value="Genomic_DNA"/>
</dbReference>
<evidence type="ECO:0000256" key="2">
    <source>
        <dbReference type="ARBA" id="ARBA00004202"/>
    </source>
</evidence>
<dbReference type="OrthoDB" id="9804110at2"/>
<dbReference type="AlphaFoldDB" id="A0A0D6A3Q3"/>
<proteinExistence type="inferred from homology"/>
<dbReference type="SUPFAM" id="SSF46604">
    <property type="entry name" value="Epsilon subunit of F1F0-ATP synthase C-terminal domain"/>
    <property type="match status" value="1"/>
</dbReference>
<comment type="subcellular location">
    <subcellularLocation>
        <location evidence="2 12">Cell membrane</location>
        <topology evidence="2 12">Peripheral membrane protein</topology>
    </subcellularLocation>
</comment>
<dbReference type="Gene3D" id="2.60.15.10">
    <property type="entry name" value="F0F1 ATP synthase delta/epsilon subunit, N-terminal"/>
    <property type="match status" value="1"/>
</dbReference>
<evidence type="ECO:0000256" key="7">
    <source>
        <dbReference type="ARBA" id="ARBA00023136"/>
    </source>
</evidence>
<reference evidence="14 15" key="1">
    <citation type="submission" date="2015-03" db="EMBL/GenBank/DDBJ databases">
        <title>Complete genome sequence of Lactobacillus acetotolerans NBRC 13120.</title>
        <authorList>
            <person name="Toh H."/>
            <person name="Morita H."/>
            <person name="Fujita N."/>
        </authorList>
    </citation>
    <scope>NUCLEOTIDE SEQUENCE [LARGE SCALE GENOMIC DNA]</scope>
    <source>
        <strain evidence="14 15">NBRC 13120</strain>
    </source>
</reference>
<dbReference type="NCBIfam" id="NF001846">
    <property type="entry name" value="PRK00571.1-3"/>
    <property type="match status" value="1"/>
</dbReference>
<evidence type="ECO:0000256" key="6">
    <source>
        <dbReference type="ARBA" id="ARBA00023065"/>
    </source>
</evidence>
<keyword evidence="12" id="KW-0375">Hydrogen ion transport</keyword>
<dbReference type="Proteomes" id="UP000035709">
    <property type="component" value="Chromosome"/>
</dbReference>
<dbReference type="GO" id="GO:0046933">
    <property type="term" value="F:proton-transporting ATP synthase activity, rotational mechanism"/>
    <property type="evidence" value="ECO:0007669"/>
    <property type="project" value="UniProtKB-UniRule"/>
</dbReference>
<gene>
    <name evidence="12" type="primary">atpC</name>
    <name evidence="14" type="ORF">LBAT_1054</name>
</gene>
<dbReference type="GO" id="GO:0005524">
    <property type="term" value="F:ATP binding"/>
    <property type="evidence" value="ECO:0007669"/>
    <property type="project" value="UniProtKB-UniRule"/>
</dbReference>
<evidence type="ECO:0000256" key="11">
    <source>
        <dbReference type="ARBA" id="ARBA00031795"/>
    </source>
</evidence>
<dbReference type="InterPro" id="IPR020546">
    <property type="entry name" value="ATP_synth_F1_dsu/esu_N"/>
</dbReference>
<evidence type="ECO:0000256" key="4">
    <source>
        <dbReference type="ARBA" id="ARBA00014480"/>
    </source>
</evidence>
<dbReference type="HAMAP" id="MF_00530">
    <property type="entry name" value="ATP_synth_epsil_bac"/>
    <property type="match status" value="1"/>
</dbReference>
<dbReference type="KEGG" id="lae:LBAT_1054"/>
<evidence type="ECO:0000256" key="8">
    <source>
        <dbReference type="ARBA" id="ARBA00023196"/>
    </source>
</evidence>
<evidence type="ECO:0000313" key="15">
    <source>
        <dbReference type="Proteomes" id="UP000035709"/>
    </source>
</evidence>
<evidence type="ECO:0000256" key="9">
    <source>
        <dbReference type="ARBA" id="ARBA00023310"/>
    </source>
</evidence>
<dbReference type="Gene3D" id="1.20.5.440">
    <property type="entry name" value="ATP synthase delta/epsilon subunit, C-terminal domain"/>
    <property type="match status" value="1"/>
</dbReference>
<dbReference type="GO" id="GO:0005886">
    <property type="term" value="C:plasma membrane"/>
    <property type="evidence" value="ECO:0007669"/>
    <property type="project" value="UniProtKB-SubCell"/>
</dbReference>
<evidence type="ECO:0000313" key="14">
    <source>
        <dbReference type="EMBL" id="BAQ57443.1"/>
    </source>
</evidence>
<dbReference type="STRING" id="1600.LBAT_1054"/>
<dbReference type="PANTHER" id="PTHR13822:SF10">
    <property type="entry name" value="ATP SYNTHASE EPSILON CHAIN, CHLOROPLASTIC"/>
    <property type="match status" value="1"/>
</dbReference>
<dbReference type="PATRIC" id="fig|1600.4.peg.1078"/>
<comment type="function">
    <text evidence="1 12">Produces ATP from ADP in the presence of a proton gradient across the membrane.</text>
</comment>
<dbReference type="GO" id="GO:0045259">
    <property type="term" value="C:proton-transporting ATP synthase complex"/>
    <property type="evidence" value="ECO:0007669"/>
    <property type="project" value="UniProtKB-KW"/>
</dbReference>
<keyword evidence="15" id="KW-1185">Reference proteome</keyword>
<dbReference type="InterPro" id="IPR001469">
    <property type="entry name" value="ATP_synth_F1_dsu/esu"/>
</dbReference>
<evidence type="ECO:0000256" key="3">
    <source>
        <dbReference type="ARBA" id="ARBA00005712"/>
    </source>
</evidence>
<protein>
    <recommendedName>
        <fullName evidence="4 12">ATP synthase epsilon chain</fullName>
    </recommendedName>
    <alternativeName>
        <fullName evidence="11 12">ATP synthase F1 sector epsilon subunit</fullName>
    </alternativeName>
    <alternativeName>
        <fullName evidence="10 12">F-ATPase epsilon subunit</fullName>
    </alternativeName>
</protein>
<evidence type="ECO:0000256" key="12">
    <source>
        <dbReference type="HAMAP-Rule" id="MF_00530"/>
    </source>
</evidence>
<dbReference type="InterPro" id="IPR036771">
    <property type="entry name" value="ATPsynth_dsu/esu_N"/>
</dbReference>
<evidence type="ECO:0000256" key="10">
    <source>
        <dbReference type="ARBA" id="ARBA00030215"/>
    </source>
</evidence>
<evidence type="ECO:0000256" key="13">
    <source>
        <dbReference type="RuleBase" id="RU003656"/>
    </source>
</evidence>
<keyword evidence="5 12" id="KW-0813">Transport</keyword>
<comment type="subunit">
    <text evidence="12 13">F-type ATPases have 2 components, CF(1) - the catalytic core - and CF(0) - the membrane proton channel. CF(1) has five subunits: alpha(3), beta(3), gamma(1), delta(1), epsilon(1). CF(0) has three main subunits: a, b and c.</text>
</comment>
<accession>A0A0D6A3Q3</accession>
<keyword evidence="7 12" id="KW-0472">Membrane</keyword>
<keyword evidence="12" id="KW-1003">Cell membrane</keyword>
<dbReference type="SUPFAM" id="SSF51344">
    <property type="entry name" value="Epsilon subunit of F1F0-ATP synthase N-terminal domain"/>
    <property type="match status" value="1"/>
</dbReference>
<evidence type="ECO:0000256" key="5">
    <source>
        <dbReference type="ARBA" id="ARBA00022448"/>
    </source>
</evidence>
<sequence length="145" mass="16397">MADPEKLFKVNVITPDGMTYSHRASIIEMRAIDGARSIMYNHLPILTPLAIGEVRVKRSQEMNQIIDHIAVNGGYLEFSNNTATIIADSAERARNIDVSRAKAAKERATKRLKVAKEKHDRRSLERAQIALRRAVNRISVYKSKK</sequence>
<keyword evidence="9 12" id="KW-0066">ATP synthesis</keyword>
<dbReference type="Pfam" id="PF00401">
    <property type="entry name" value="ATP-synt_DE"/>
    <property type="match status" value="1"/>
</dbReference>
<evidence type="ECO:0000256" key="1">
    <source>
        <dbReference type="ARBA" id="ARBA00003543"/>
    </source>
</evidence>
<name>A0A0D6A3Q3_9LACO</name>
<dbReference type="InterPro" id="IPR020547">
    <property type="entry name" value="ATP_synth_F1_esu_C"/>
</dbReference>